<evidence type="ECO:0000256" key="7">
    <source>
        <dbReference type="RuleBase" id="RU363034"/>
    </source>
</evidence>
<dbReference type="InterPro" id="IPR001254">
    <property type="entry name" value="Trypsin_dom"/>
</dbReference>
<organism evidence="10 11">
    <name type="scientific">Glossina fuscipes</name>
    <dbReference type="NCBI Taxonomy" id="7396"/>
    <lineage>
        <taxon>Eukaryota</taxon>
        <taxon>Metazoa</taxon>
        <taxon>Ecdysozoa</taxon>
        <taxon>Arthropoda</taxon>
        <taxon>Hexapoda</taxon>
        <taxon>Insecta</taxon>
        <taxon>Pterygota</taxon>
        <taxon>Neoptera</taxon>
        <taxon>Endopterygota</taxon>
        <taxon>Diptera</taxon>
        <taxon>Brachycera</taxon>
        <taxon>Muscomorpha</taxon>
        <taxon>Hippoboscoidea</taxon>
        <taxon>Glossinidae</taxon>
        <taxon>Glossina</taxon>
    </lineage>
</organism>
<feature type="signal peptide" evidence="8">
    <location>
        <begin position="1"/>
        <end position="20"/>
    </location>
</feature>
<dbReference type="InterPro" id="IPR043504">
    <property type="entry name" value="Peptidase_S1_PA_chymotrypsin"/>
</dbReference>
<dbReference type="Gene3D" id="2.40.10.10">
    <property type="entry name" value="Trypsin-like serine proteases"/>
    <property type="match status" value="1"/>
</dbReference>
<dbReference type="InterPro" id="IPR050127">
    <property type="entry name" value="Serine_Proteases_S1"/>
</dbReference>
<dbReference type="InterPro" id="IPR033116">
    <property type="entry name" value="TRYPSIN_SER"/>
</dbReference>
<dbReference type="SUPFAM" id="SSF50494">
    <property type="entry name" value="Trypsin-like serine proteases"/>
    <property type="match status" value="1"/>
</dbReference>
<accession>A0A8U0W8R7</accession>
<dbReference type="Proteomes" id="UP000092443">
    <property type="component" value="Unplaced"/>
</dbReference>
<dbReference type="GeneID" id="119632665"/>
<dbReference type="InterPro" id="IPR018114">
    <property type="entry name" value="TRYPSIN_HIS"/>
</dbReference>
<dbReference type="SMART" id="SM00020">
    <property type="entry name" value="Tryp_SPc"/>
    <property type="match status" value="1"/>
</dbReference>
<evidence type="ECO:0000256" key="8">
    <source>
        <dbReference type="SAM" id="SignalP"/>
    </source>
</evidence>
<keyword evidence="10" id="KW-1185">Reference proteome</keyword>
<keyword evidence="6" id="KW-1015">Disulfide bond</keyword>
<evidence type="ECO:0000256" key="1">
    <source>
        <dbReference type="ARBA" id="ARBA00004613"/>
    </source>
</evidence>
<evidence type="ECO:0000256" key="5">
    <source>
        <dbReference type="ARBA" id="ARBA00022825"/>
    </source>
</evidence>
<evidence type="ECO:0000256" key="3">
    <source>
        <dbReference type="ARBA" id="ARBA00022670"/>
    </source>
</evidence>
<keyword evidence="3 7" id="KW-0645">Protease</keyword>
<dbReference type="PANTHER" id="PTHR24264:SF65">
    <property type="entry name" value="SRCR DOMAIN-CONTAINING PROTEIN"/>
    <property type="match status" value="1"/>
</dbReference>
<comment type="subcellular location">
    <subcellularLocation>
        <location evidence="1">Secreted</location>
    </subcellularLocation>
</comment>
<keyword evidence="5 7" id="KW-0720">Serine protease</keyword>
<dbReference type="PRINTS" id="PR00722">
    <property type="entry name" value="CHYMOTRYPSIN"/>
</dbReference>
<evidence type="ECO:0000256" key="2">
    <source>
        <dbReference type="ARBA" id="ARBA00022525"/>
    </source>
</evidence>
<dbReference type="GO" id="GO:0005615">
    <property type="term" value="C:extracellular space"/>
    <property type="evidence" value="ECO:0007669"/>
    <property type="project" value="TreeGrafter"/>
</dbReference>
<dbReference type="FunFam" id="2.40.10.10:FF:000034">
    <property type="entry name" value="Eupolytin"/>
    <property type="match status" value="1"/>
</dbReference>
<dbReference type="CDD" id="cd00190">
    <property type="entry name" value="Tryp_SPc"/>
    <property type="match status" value="1"/>
</dbReference>
<dbReference type="GO" id="GO:0006508">
    <property type="term" value="P:proteolysis"/>
    <property type="evidence" value="ECO:0007669"/>
    <property type="project" value="UniProtKB-KW"/>
</dbReference>
<gene>
    <name evidence="11" type="primary">LOC119632665</name>
</gene>
<dbReference type="PROSITE" id="PS00134">
    <property type="entry name" value="TRYPSIN_HIS"/>
    <property type="match status" value="1"/>
</dbReference>
<proteinExistence type="predicted"/>
<evidence type="ECO:0000259" key="9">
    <source>
        <dbReference type="PROSITE" id="PS50240"/>
    </source>
</evidence>
<feature type="chain" id="PRO_5035736008" evidence="8">
    <location>
        <begin position="21"/>
        <end position="262"/>
    </location>
</feature>
<keyword evidence="2" id="KW-0964">Secreted</keyword>
<evidence type="ECO:0000313" key="11">
    <source>
        <dbReference type="RefSeq" id="XP_037881612.1"/>
    </source>
</evidence>
<evidence type="ECO:0000256" key="6">
    <source>
        <dbReference type="ARBA" id="ARBA00023157"/>
    </source>
</evidence>
<evidence type="ECO:0000313" key="10">
    <source>
        <dbReference type="Proteomes" id="UP000092443"/>
    </source>
</evidence>
<evidence type="ECO:0000256" key="4">
    <source>
        <dbReference type="ARBA" id="ARBA00022801"/>
    </source>
</evidence>
<reference evidence="11" key="1">
    <citation type="submission" date="2025-08" db="UniProtKB">
        <authorList>
            <consortium name="RefSeq"/>
        </authorList>
    </citation>
    <scope>IDENTIFICATION</scope>
    <source>
        <tissue evidence="11">Whole body pupa</tissue>
    </source>
</reference>
<dbReference type="InterPro" id="IPR001314">
    <property type="entry name" value="Peptidase_S1A"/>
</dbReference>
<protein>
    <submittedName>
        <fullName evidence="11">Trypsin alpha-like</fullName>
    </submittedName>
</protein>
<dbReference type="InterPro" id="IPR009003">
    <property type="entry name" value="Peptidase_S1_PA"/>
</dbReference>
<feature type="domain" description="Peptidase S1" evidence="9">
    <location>
        <begin position="33"/>
        <end position="252"/>
    </location>
</feature>
<name>A0A8U0W8R7_9MUSC</name>
<keyword evidence="4 7" id="KW-0378">Hydrolase</keyword>
<dbReference type="KEGG" id="gfs:119632665"/>
<dbReference type="PANTHER" id="PTHR24264">
    <property type="entry name" value="TRYPSIN-RELATED"/>
    <property type="match status" value="1"/>
</dbReference>
<dbReference type="AlphaFoldDB" id="A0A8U0W8R7"/>
<dbReference type="RefSeq" id="XP_037881612.1">
    <property type="nucleotide sequence ID" value="XM_038025684.1"/>
</dbReference>
<dbReference type="PROSITE" id="PS50240">
    <property type="entry name" value="TRYPSIN_DOM"/>
    <property type="match status" value="1"/>
</dbReference>
<sequence>MWSTLIRFAIVLISVALNASQPNYTNFSISSRIVGGEPVTNNQIPWQVALLYGGSLVCGGSIISPYWVVTAAHCILANAHFTVRAGSIFHQKNGQIRKSKSIIIHKRFNIETMDNDIALIRLDLPFIFDKAVQPCRLAEFRRNSPLKVVVSGWGLTNENATTLSNYLMMAKVSIVTPSECQKAYGEIKITKNMICAVDPNKDSCSGDSGGPLFFGNELIGIVSFGIGCARSDYPGVYTSVSGFNLWIKRKISELDGSRPTFS</sequence>
<dbReference type="PROSITE" id="PS00135">
    <property type="entry name" value="TRYPSIN_SER"/>
    <property type="match status" value="1"/>
</dbReference>
<keyword evidence="8" id="KW-0732">Signal</keyword>
<dbReference type="Pfam" id="PF00089">
    <property type="entry name" value="Trypsin"/>
    <property type="match status" value="1"/>
</dbReference>
<dbReference type="GO" id="GO:0004252">
    <property type="term" value="F:serine-type endopeptidase activity"/>
    <property type="evidence" value="ECO:0007669"/>
    <property type="project" value="InterPro"/>
</dbReference>